<sequence length="62" mass="7412">MRSSPCPRFGTSGQKRRSYFISFLQLYFNLLFYFQIHYFINLLCTLSPSTVNLIFFSLFHTT</sequence>
<evidence type="ECO:0000256" key="1">
    <source>
        <dbReference type="SAM" id="Phobius"/>
    </source>
</evidence>
<accession>A0A6A4QIJ3</accession>
<gene>
    <name evidence="2" type="ORF">Lalb_Chr05g0216011</name>
</gene>
<keyword evidence="1" id="KW-0812">Transmembrane</keyword>
<dbReference type="Proteomes" id="UP000447434">
    <property type="component" value="Chromosome 5"/>
</dbReference>
<evidence type="ECO:0000313" key="3">
    <source>
        <dbReference type="Proteomes" id="UP000447434"/>
    </source>
</evidence>
<protein>
    <submittedName>
        <fullName evidence="2">Uncharacterized protein</fullName>
    </submittedName>
</protein>
<name>A0A6A4QIJ3_LUPAL</name>
<organism evidence="2 3">
    <name type="scientific">Lupinus albus</name>
    <name type="common">White lupine</name>
    <name type="synonym">Lupinus termis</name>
    <dbReference type="NCBI Taxonomy" id="3870"/>
    <lineage>
        <taxon>Eukaryota</taxon>
        <taxon>Viridiplantae</taxon>
        <taxon>Streptophyta</taxon>
        <taxon>Embryophyta</taxon>
        <taxon>Tracheophyta</taxon>
        <taxon>Spermatophyta</taxon>
        <taxon>Magnoliopsida</taxon>
        <taxon>eudicotyledons</taxon>
        <taxon>Gunneridae</taxon>
        <taxon>Pentapetalae</taxon>
        <taxon>rosids</taxon>
        <taxon>fabids</taxon>
        <taxon>Fabales</taxon>
        <taxon>Fabaceae</taxon>
        <taxon>Papilionoideae</taxon>
        <taxon>50 kb inversion clade</taxon>
        <taxon>genistoids sensu lato</taxon>
        <taxon>core genistoids</taxon>
        <taxon>Genisteae</taxon>
        <taxon>Lupinus</taxon>
    </lineage>
</organism>
<dbReference type="AlphaFoldDB" id="A0A6A4QIJ3"/>
<dbReference type="EMBL" id="WOCE01000005">
    <property type="protein sequence ID" value="KAE9613299.1"/>
    <property type="molecule type" value="Genomic_DNA"/>
</dbReference>
<evidence type="ECO:0000313" key="2">
    <source>
        <dbReference type="EMBL" id="KAE9613299.1"/>
    </source>
</evidence>
<keyword evidence="1" id="KW-0472">Membrane</keyword>
<proteinExistence type="predicted"/>
<keyword evidence="1" id="KW-1133">Transmembrane helix</keyword>
<comment type="caution">
    <text evidence="2">The sequence shown here is derived from an EMBL/GenBank/DDBJ whole genome shotgun (WGS) entry which is preliminary data.</text>
</comment>
<feature type="transmembrane region" description="Helical" evidence="1">
    <location>
        <begin position="20"/>
        <end position="40"/>
    </location>
</feature>
<keyword evidence="3" id="KW-1185">Reference proteome</keyword>
<reference evidence="3" key="1">
    <citation type="journal article" date="2020" name="Nat. Commun.">
        <title>Genome sequence of the cluster root forming white lupin.</title>
        <authorList>
            <person name="Hufnagel B."/>
            <person name="Marques A."/>
            <person name="Soriano A."/>
            <person name="Marques L."/>
            <person name="Divol F."/>
            <person name="Doumas P."/>
            <person name="Sallet E."/>
            <person name="Mancinotti D."/>
            <person name="Carrere S."/>
            <person name="Marande W."/>
            <person name="Arribat S."/>
            <person name="Keller J."/>
            <person name="Huneau C."/>
            <person name="Blein T."/>
            <person name="Aime D."/>
            <person name="Laguerre M."/>
            <person name="Taylor J."/>
            <person name="Schubert V."/>
            <person name="Nelson M."/>
            <person name="Geu-Flores F."/>
            <person name="Crespi M."/>
            <person name="Gallardo-Guerrero K."/>
            <person name="Delaux P.-M."/>
            <person name="Salse J."/>
            <person name="Berges H."/>
            <person name="Guyot R."/>
            <person name="Gouzy J."/>
            <person name="Peret B."/>
        </authorList>
    </citation>
    <scope>NUCLEOTIDE SEQUENCE [LARGE SCALE GENOMIC DNA]</scope>
    <source>
        <strain evidence="3">cv. Amiga</strain>
    </source>
</reference>